<sequence length="379" mass="43494">MTLNPQYEYYKALGITPTASPQEIKKAYKKLALKYHPDKHKQRLDDDTNIASINNQFILINEAYSVLAHEESRARYDSLCSTGKASDQELSGDCGEIQLMHKLFREIMTKREQISELSESFESLAISMGWIIQTHKNEDKLFNAFEKAISLIESNILEDADIGEQASSDISLSYSELLTHYLSDDDVVLVVENPQWIMIEKEPLIHHHQLSEFAEFHMLLIKSVKIIISPLMMACTYGTWGEQRINLLQRFTSIMTRYIQYLEFIQKKTTDEGFESIVEKMSTQNIQSQVINLSKHPILSKISNGRFGLNVYPLVNLAILLGPSFVGQSIYWSILAVILLSMVSVHRNEEDLEKFQQFLNIFDEIVTLLDNITSNIDID</sequence>
<evidence type="ECO:0000259" key="1">
    <source>
        <dbReference type="PROSITE" id="PS50076"/>
    </source>
</evidence>
<dbReference type="Pfam" id="PF00226">
    <property type="entry name" value="DnaJ"/>
    <property type="match status" value="1"/>
</dbReference>
<dbReference type="SMART" id="SM00271">
    <property type="entry name" value="DnaJ"/>
    <property type="match status" value="1"/>
</dbReference>
<dbReference type="InterPro" id="IPR036869">
    <property type="entry name" value="J_dom_sf"/>
</dbReference>
<dbReference type="PANTHER" id="PTHR43096:SF58">
    <property type="entry name" value="CHAPERONE DNAJ-DOMAIN SUPERFAMILY PROTEIN"/>
    <property type="match status" value="1"/>
</dbReference>
<accession>A0A2I1E922</accession>
<dbReference type="PROSITE" id="PS50076">
    <property type="entry name" value="DNAJ_2"/>
    <property type="match status" value="1"/>
</dbReference>
<evidence type="ECO:0000313" key="5">
    <source>
        <dbReference type="Proteomes" id="UP000232688"/>
    </source>
</evidence>
<evidence type="ECO:0000313" key="6">
    <source>
        <dbReference type="Proteomes" id="UP000232722"/>
    </source>
</evidence>
<dbReference type="PRINTS" id="PR00625">
    <property type="entry name" value="JDOMAIN"/>
</dbReference>
<dbReference type="VEuPathDB" id="FungiDB:RhiirFUN_014116"/>
<organism evidence="2 6">
    <name type="scientific">Rhizophagus irregularis</name>
    <dbReference type="NCBI Taxonomy" id="588596"/>
    <lineage>
        <taxon>Eukaryota</taxon>
        <taxon>Fungi</taxon>
        <taxon>Fungi incertae sedis</taxon>
        <taxon>Mucoromycota</taxon>
        <taxon>Glomeromycotina</taxon>
        <taxon>Glomeromycetes</taxon>
        <taxon>Glomerales</taxon>
        <taxon>Glomeraceae</taxon>
        <taxon>Rhizophagus</taxon>
    </lineage>
</organism>
<evidence type="ECO:0000313" key="2">
    <source>
        <dbReference type="EMBL" id="PKC08861.1"/>
    </source>
</evidence>
<dbReference type="EMBL" id="LLXJ01000509">
    <property type="protein sequence ID" value="PKC08861.1"/>
    <property type="molecule type" value="Genomic_DNA"/>
</dbReference>
<dbReference type="SUPFAM" id="SSF46565">
    <property type="entry name" value="Chaperone J-domain"/>
    <property type="match status" value="1"/>
</dbReference>
<reference evidence="3 5" key="4">
    <citation type="submission" date="2017-10" db="EMBL/GenBank/DDBJ databases">
        <title>Genome analyses suggest a sexual origin of heterokaryosis in a supposedly ancient asexual fungus.</title>
        <authorList>
            <person name="Corradi N."/>
            <person name="Sedzielewska K."/>
            <person name="Noel J."/>
            <person name="Charron P."/>
            <person name="Farinelli L."/>
            <person name="Marton T."/>
            <person name="Kruger M."/>
            <person name="Pelin A."/>
            <person name="Brachmann A."/>
            <person name="Corradi N."/>
        </authorList>
    </citation>
    <scope>NUCLEOTIDE SEQUENCE [LARGE SCALE GENOMIC DNA]</scope>
    <source>
        <strain evidence="3 5">A1</strain>
    </source>
</reference>
<evidence type="ECO:0000313" key="3">
    <source>
        <dbReference type="EMBL" id="PKC63277.1"/>
    </source>
</evidence>
<dbReference type="Proteomes" id="UP000232688">
    <property type="component" value="Unassembled WGS sequence"/>
</dbReference>
<protein>
    <submittedName>
        <fullName evidence="2">DnaJ-domain-containing protein</fullName>
    </submittedName>
</protein>
<reference evidence="6 7" key="1">
    <citation type="submission" date="2016-04" db="EMBL/GenBank/DDBJ databases">
        <title>Genome analyses suggest a sexual origin of heterokaryosis in a supposedly ancient asexual fungus.</title>
        <authorList>
            <person name="Ropars J."/>
            <person name="Sedzielewska K."/>
            <person name="Noel J."/>
            <person name="Charron P."/>
            <person name="Farinelli L."/>
            <person name="Marton T."/>
            <person name="Kruger M."/>
            <person name="Pelin A."/>
            <person name="Brachmann A."/>
            <person name="Corradi N."/>
        </authorList>
    </citation>
    <scope>NUCLEOTIDE SEQUENCE [LARGE SCALE GENOMIC DNA]</scope>
    <source>
        <strain evidence="2 6">A5</strain>
        <strain evidence="4 7">C2</strain>
    </source>
</reference>
<dbReference type="GO" id="GO:0042026">
    <property type="term" value="P:protein refolding"/>
    <property type="evidence" value="ECO:0007669"/>
    <property type="project" value="TreeGrafter"/>
</dbReference>
<name>A0A2I1E922_9GLOM</name>
<dbReference type="EMBL" id="LLXH01000757">
    <property type="protein sequence ID" value="PKC63277.1"/>
    <property type="molecule type" value="Genomic_DNA"/>
</dbReference>
<feature type="domain" description="J" evidence="1">
    <location>
        <begin position="8"/>
        <end position="80"/>
    </location>
</feature>
<dbReference type="GO" id="GO:0051082">
    <property type="term" value="F:unfolded protein binding"/>
    <property type="evidence" value="ECO:0007669"/>
    <property type="project" value="TreeGrafter"/>
</dbReference>
<dbReference type="VEuPathDB" id="FungiDB:FUN_016084"/>
<dbReference type="PANTHER" id="PTHR43096">
    <property type="entry name" value="DNAJ HOMOLOG 1, MITOCHONDRIAL-RELATED"/>
    <property type="match status" value="1"/>
</dbReference>
<proteinExistence type="predicted"/>
<dbReference type="VEuPathDB" id="FungiDB:RhiirA1_519694"/>
<dbReference type="Proteomes" id="UP000233469">
    <property type="component" value="Unassembled WGS sequence"/>
</dbReference>
<dbReference type="GO" id="GO:0005737">
    <property type="term" value="C:cytoplasm"/>
    <property type="evidence" value="ECO:0007669"/>
    <property type="project" value="TreeGrafter"/>
</dbReference>
<reference evidence="2 6" key="2">
    <citation type="submission" date="2017-09" db="EMBL/GenBank/DDBJ databases">
        <title>Extensive intraspecific genome diversity in a model arbuscular mycorrhizal fungus.</title>
        <authorList>
            <person name="Chen E.C."/>
            <person name="Morin E."/>
            <person name="Beaudet D."/>
            <person name="Noel J."/>
            <person name="Ndikumana S."/>
            <person name="Charron P."/>
            <person name="St-Onge C."/>
            <person name="Giorgi J."/>
            <person name="Grigoriev I.V."/>
            <person name="Roux C."/>
            <person name="Martin F.M."/>
            <person name="Corradi N."/>
        </authorList>
    </citation>
    <scope>NUCLEOTIDE SEQUENCE [LARGE SCALE GENOMIC DNA]</scope>
    <source>
        <strain evidence="2 6">A5</strain>
    </source>
</reference>
<dbReference type="CDD" id="cd06257">
    <property type="entry name" value="DnaJ"/>
    <property type="match status" value="1"/>
</dbReference>
<dbReference type="EMBL" id="LLXL01000381">
    <property type="protein sequence ID" value="PKK73298.1"/>
    <property type="molecule type" value="Genomic_DNA"/>
</dbReference>
<comment type="caution">
    <text evidence="2">The sequence shown here is derived from an EMBL/GenBank/DDBJ whole genome shotgun (WGS) entry which is preliminary data.</text>
</comment>
<dbReference type="InterPro" id="IPR001623">
    <property type="entry name" value="DnaJ_domain"/>
</dbReference>
<gene>
    <name evidence="3" type="ORF">RhiirA1_519694</name>
    <name evidence="2" type="ORF">RhiirA5_476101</name>
    <name evidence="4" type="ORF">RhiirC2_709734</name>
</gene>
<dbReference type="Gene3D" id="1.10.287.110">
    <property type="entry name" value="DnaJ domain"/>
    <property type="match status" value="1"/>
</dbReference>
<dbReference type="Proteomes" id="UP000232722">
    <property type="component" value="Unassembled WGS sequence"/>
</dbReference>
<reference evidence="5 7" key="3">
    <citation type="submission" date="2017-10" db="EMBL/GenBank/DDBJ databases">
        <title>Extensive intraspecific genome diversity in a model arbuscular mycorrhizal fungus.</title>
        <authorList>
            <person name="Chen E.C.H."/>
            <person name="Morin E."/>
            <person name="Baudet D."/>
            <person name="Noel J."/>
            <person name="Ndikumana S."/>
            <person name="Charron P."/>
            <person name="St-Onge C."/>
            <person name="Giorgi J."/>
            <person name="Grigoriev I.V."/>
            <person name="Roux C."/>
            <person name="Martin F.M."/>
            <person name="Corradi N."/>
        </authorList>
    </citation>
    <scope>NUCLEOTIDE SEQUENCE [LARGE SCALE GENOMIC DNA]</scope>
    <source>
        <strain evidence="3 5">A1</strain>
        <strain evidence="4 7">C2</strain>
    </source>
</reference>
<evidence type="ECO:0000313" key="4">
    <source>
        <dbReference type="EMBL" id="PKK73298.1"/>
    </source>
</evidence>
<dbReference type="OrthoDB" id="10250354at2759"/>
<dbReference type="AlphaFoldDB" id="A0A2I1E922"/>
<evidence type="ECO:0000313" key="7">
    <source>
        <dbReference type="Proteomes" id="UP000233469"/>
    </source>
</evidence>